<protein>
    <recommendedName>
        <fullName evidence="4">Centrosomal protein of 44 kDa</fullName>
    </recommendedName>
</protein>
<proteinExistence type="predicted"/>
<feature type="domain" description="Centrosomal CEP44" evidence="10">
    <location>
        <begin position="3"/>
        <end position="126"/>
    </location>
</feature>
<sequence>MTDLRHYATRLRKILRKMQYAKWYSVRLESGNVEDLLQCLHYGFLDYSFRVTNLLTTMKYELCGKTDARFLESCFRFLRNECNYFPTLTVAQFVSDQFLLKKLELVGDVLTILKTKHEEMQEAKARNEAKWTDMNRRSSTSAQMVNCLTPSISSSTIQMAEEFNRQKARQSSERSGTIGRGRNLTNANSGHCDDSCSSARKLPESSIRTKSTKANPFDDDVLVAILDLKRQLSQITAAVNDRLGDIEHRLDILEMSCSKTAKSDT</sequence>
<evidence type="ECO:0000256" key="7">
    <source>
        <dbReference type="ARBA" id="ARBA00023212"/>
    </source>
</evidence>
<name>F0WSQ4_9STRA</name>
<evidence type="ECO:0000256" key="1">
    <source>
        <dbReference type="ARBA" id="ARBA00004114"/>
    </source>
</evidence>
<reference evidence="11" key="2">
    <citation type="submission" date="2011-02" db="EMBL/GenBank/DDBJ databases">
        <authorList>
            <person name="MacLean D."/>
        </authorList>
    </citation>
    <scope>NUCLEOTIDE SEQUENCE</scope>
</reference>
<gene>
    <name evidence="11" type="primary">AlNc14C236G9398</name>
    <name evidence="11" type="ORF">ALNC14_105240</name>
</gene>
<evidence type="ECO:0000256" key="9">
    <source>
        <dbReference type="SAM" id="MobiDB-lite"/>
    </source>
</evidence>
<organism evidence="11">
    <name type="scientific">Albugo laibachii Nc14</name>
    <dbReference type="NCBI Taxonomy" id="890382"/>
    <lineage>
        <taxon>Eukaryota</taxon>
        <taxon>Sar</taxon>
        <taxon>Stramenopiles</taxon>
        <taxon>Oomycota</taxon>
        <taxon>Peronosporomycetes</taxon>
        <taxon>Albuginales</taxon>
        <taxon>Albuginaceae</taxon>
        <taxon>Albugo</taxon>
    </lineage>
</organism>
<evidence type="ECO:0000256" key="6">
    <source>
        <dbReference type="ARBA" id="ARBA00023054"/>
    </source>
</evidence>
<comment type="subcellular location">
    <subcellularLocation>
        <location evidence="1">Cytoplasm</location>
        <location evidence="1">Cytoskeleton</location>
        <location evidence="1">Microtubule organizing center</location>
        <location evidence="1">Centrosome</location>
        <location evidence="1">Centriole</location>
    </subcellularLocation>
    <subcellularLocation>
        <location evidence="3">Cytoplasm</location>
        <location evidence="3">Cytoskeleton</location>
        <location evidence="3">Spindle pole</location>
    </subcellularLocation>
    <subcellularLocation>
        <location evidence="2">Midbody</location>
    </subcellularLocation>
</comment>
<dbReference type="Pfam" id="PF15007">
    <property type="entry name" value="CEP44"/>
    <property type="match status" value="1"/>
</dbReference>
<dbReference type="EMBL" id="FR824281">
    <property type="protein sequence ID" value="CCA24380.1"/>
    <property type="molecule type" value="Genomic_DNA"/>
</dbReference>
<evidence type="ECO:0000256" key="5">
    <source>
        <dbReference type="ARBA" id="ARBA00022490"/>
    </source>
</evidence>
<accession>F0WSQ4</accession>
<dbReference type="PANTHER" id="PTHR31477">
    <property type="entry name" value="CENTROSOMAL PROTEIN OF 44 KDA"/>
    <property type="match status" value="1"/>
</dbReference>
<reference evidence="11" key="1">
    <citation type="journal article" date="2011" name="PLoS Biol.">
        <title>Gene gain and loss during evolution of obligate parasitism in the white rust pathogen of Arabidopsis thaliana.</title>
        <authorList>
            <person name="Kemen E."/>
            <person name="Gardiner A."/>
            <person name="Schultz-Larsen T."/>
            <person name="Kemen A.C."/>
            <person name="Balmuth A.L."/>
            <person name="Robert-Seilaniantz A."/>
            <person name="Bailey K."/>
            <person name="Holub E."/>
            <person name="Studholme D.J."/>
            <person name="Maclean D."/>
            <person name="Jones J.D."/>
        </authorList>
    </citation>
    <scope>NUCLEOTIDE SEQUENCE</scope>
</reference>
<feature type="region of interest" description="Disordered" evidence="9">
    <location>
        <begin position="162"/>
        <end position="213"/>
    </location>
</feature>
<evidence type="ECO:0000256" key="3">
    <source>
        <dbReference type="ARBA" id="ARBA00004647"/>
    </source>
</evidence>
<keyword evidence="5" id="KW-0963">Cytoplasm</keyword>
<dbReference type="GO" id="GO:0030496">
    <property type="term" value="C:midbody"/>
    <property type="evidence" value="ECO:0007669"/>
    <property type="project" value="UniProtKB-SubCell"/>
</dbReference>
<dbReference type="InterPro" id="IPR033603">
    <property type="entry name" value="CEP44"/>
</dbReference>
<dbReference type="AlphaFoldDB" id="F0WSQ4"/>
<dbReference type="HOGENOM" id="CLU_1059299_0_0_1"/>
<dbReference type="PANTHER" id="PTHR31477:SF1">
    <property type="entry name" value="CENTROSOMAL PROTEIN OF 44 KDA"/>
    <property type="match status" value="1"/>
</dbReference>
<evidence type="ECO:0000256" key="2">
    <source>
        <dbReference type="ARBA" id="ARBA00004214"/>
    </source>
</evidence>
<evidence type="ECO:0000256" key="4">
    <source>
        <dbReference type="ARBA" id="ARBA00014053"/>
    </source>
</evidence>
<dbReference type="GO" id="GO:0000922">
    <property type="term" value="C:spindle pole"/>
    <property type="evidence" value="ECO:0007669"/>
    <property type="project" value="UniProtKB-SubCell"/>
</dbReference>
<comment type="function">
    <text evidence="8">Centriole-enriched microtubule-binding protein involved in centriole biogenesis. In collaboration with CEP295 and POC1B, is required for the centriole-to-centrosome conversion by ensuring the formation of bona fide centriole wall. Functions as a linker component that maintains centrosome cohesion. Associates with CROCC and regulates its stability and localization to the centrosome.</text>
</comment>
<keyword evidence="7" id="KW-0206">Cytoskeleton</keyword>
<keyword evidence="6" id="KW-0175">Coiled coil</keyword>
<evidence type="ECO:0000259" key="10">
    <source>
        <dbReference type="Pfam" id="PF15007"/>
    </source>
</evidence>
<evidence type="ECO:0000256" key="8">
    <source>
        <dbReference type="ARBA" id="ARBA00046235"/>
    </source>
</evidence>
<dbReference type="GO" id="GO:0005814">
    <property type="term" value="C:centriole"/>
    <property type="evidence" value="ECO:0007669"/>
    <property type="project" value="UniProtKB-SubCell"/>
</dbReference>
<dbReference type="InterPro" id="IPR029157">
    <property type="entry name" value="CEP44_CC"/>
</dbReference>
<evidence type="ECO:0000313" key="11">
    <source>
        <dbReference type="EMBL" id="CCA24380.1"/>
    </source>
</evidence>